<dbReference type="InterPro" id="IPR022631">
    <property type="entry name" value="ADOMET_SYNTHASE_CS"/>
</dbReference>
<keyword evidence="4 10" id="KW-0808">Transferase</keyword>
<feature type="binding site" description="in other chain" evidence="10">
    <location>
        <position position="282"/>
    </location>
    <ligand>
        <name>L-methionine</name>
        <dbReference type="ChEBI" id="CHEBI:57844"/>
        <note>ligand shared between two neighboring subunits</note>
    </ligand>
</feature>
<reference evidence="16 17" key="1">
    <citation type="submission" date="2022-10" db="EMBL/GenBank/DDBJ databases">
        <title>Comparative genomic study of S. anginosus.</title>
        <authorList>
            <person name="Prasad A."/>
            <person name="Ene A."/>
            <person name="Jablonska S."/>
            <person name="Du J."/>
            <person name="Wolfe A.J."/>
            <person name="Putonti C."/>
        </authorList>
    </citation>
    <scope>NUCLEOTIDE SEQUENCE [LARGE SCALE GENOMIC DNA]</scope>
    <source>
        <strain evidence="16 17">UMB1339</strain>
    </source>
</reference>
<comment type="pathway">
    <text evidence="1 10">Amino-acid biosynthesis; S-adenosyl-L-methionine biosynthesis; S-adenosyl-L-methionine from L-methionine: step 1/1.</text>
</comment>
<dbReference type="PANTHER" id="PTHR11964">
    <property type="entry name" value="S-ADENOSYLMETHIONINE SYNTHETASE"/>
    <property type="match status" value="1"/>
</dbReference>
<comment type="similarity">
    <text evidence="2 10 12">Belongs to the AdoMet synthase family.</text>
</comment>
<dbReference type="InterPro" id="IPR022628">
    <property type="entry name" value="S-AdoMet_synt_N"/>
</dbReference>
<feature type="domain" description="S-adenosylmethionine synthetase C-terminal" evidence="15">
    <location>
        <begin position="245"/>
        <end position="384"/>
    </location>
</feature>
<feature type="binding site" evidence="10">
    <location>
        <position position="18"/>
    </location>
    <ligand>
        <name>Mg(2+)</name>
        <dbReference type="ChEBI" id="CHEBI:18420"/>
    </ligand>
</feature>
<evidence type="ECO:0000256" key="4">
    <source>
        <dbReference type="ARBA" id="ARBA00022679"/>
    </source>
</evidence>
<organism evidence="16 17">
    <name type="scientific">Streptococcus anginosus</name>
    <dbReference type="NCBI Taxonomy" id="1328"/>
    <lineage>
        <taxon>Bacteria</taxon>
        <taxon>Bacillati</taxon>
        <taxon>Bacillota</taxon>
        <taxon>Bacilli</taxon>
        <taxon>Lactobacillales</taxon>
        <taxon>Streptococcaceae</taxon>
        <taxon>Streptococcus</taxon>
        <taxon>Streptococcus anginosus group</taxon>
    </lineage>
</organism>
<comment type="function">
    <text evidence="10">Catalyzes the formation of S-adenosylmethionine (AdoMet) from methionine and ATP. The overall synthetic reaction is composed of two sequential steps, AdoMet formation and the subsequent tripolyphosphate hydrolysis which occurs prior to release of AdoMet from the enzyme.</text>
</comment>
<keyword evidence="7 10" id="KW-0067">ATP-binding</keyword>
<keyword evidence="3 10" id="KW-0554">One-carbon metabolism</keyword>
<protein>
    <recommendedName>
        <fullName evidence="10">S-adenosylmethionine synthase</fullName>
        <shortName evidence="10">AdoMet synthase</shortName>
        <ecNumber evidence="10">2.5.1.6</ecNumber>
    </recommendedName>
    <alternativeName>
        <fullName evidence="10">MAT</fullName>
    </alternativeName>
    <alternativeName>
        <fullName evidence="10">Methionine adenosyltransferase</fullName>
    </alternativeName>
</protein>
<evidence type="ECO:0000259" key="13">
    <source>
        <dbReference type="Pfam" id="PF00438"/>
    </source>
</evidence>
<evidence type="ECO:0000256" key="10">
    <source>
        <dbReference type="HAMAP-Rule" id="MF_00086"/>
    </source>
</evidence>
<dbReference type="Proteomes" id="UP001208682">
    <property type="component" value="Unassembled WGS sequence"/>
</dbReference>
<proteinExistence type="inferred from homology"/>
<comment type="cofactor">
    <cofactor evidence="10">
        <name>Mg(2+)</name>
        <dbReference type="ChEBI" id="CHEBI:18420"/>
    </cofactor>
    <text evidence="10">Binds 2 divalent ions per subunit.</text>
</comment>
<evidence type="ECO:0000256" key="2">
    <source>
        <dbReference type="ARBA" id="ARBA00009685"/>
    </source>
</evidence>
<feature type="domain" description="S-adenosylmethionine synthetase central" evidence="14">
    <location>
        <begin position="126"/>
        <end position="243"/>
    </location>
</feature>
<dbReference type="Pfam" id="PF02773">
    <property type="entry name" value="S-AdoMet_synt_C"/>
    <property type="match status" value="1"/>
</dbReference>
<comment type="subcellular location">
    <subcellularLocation>
        <location evidence="10 11">Cytoplasm</location>
    </subcellularLocation>
</comment>
<feature type="region of interest" description="Flexible loop" evidence="10">
    <location>
        <begin position="100"/>
        <end position="110"/>
    </location>
</feature>
<evidence type="ECO:0000256" key="1">
    <source>
        <dbReference type="ARBA" id="ARBA00005224"/>
    </source>
</evidence>
<feature type="binding site" description="in other chain" evidence="10">
    <location>
        <position position="57"/>
    </location>
    <ligand>
        <name>L-methionine</name>
        <dbReference type="ChEBI" id="CHEBI:57844"/>
        <note>ligand shared between two neighboring subunits</note>
    </ligand>
</feature>
<dbReference type="HAMAP" id="MF_00086">
    <property type="entry name" value="S_AdoMet_synth1"/>
    <property type="match status" value="1"/>
</dbReference>
<feature type="binding site" description="in other chain" evidence="10">
    <location>
        <position position="100"/>
    </location>
    <ligand>
        <name>L-methionine</name>
        <dbReference type="ChEBI" id="CHEBI:57844"/>
        <note>ligand shared between two neighboring subunits</note>
    </ligand>
</feature>
<dbReference type="InterPro" id="IPR022630">
    <property type="entry name" value="S-AdoMet_synt_C"/>
</dbReference>
<feature type="binding site" description="in other chain" evidence="10">
    <location>
        <begin position="257"/>
        <end position="258"/>
    </location>
    <ligand>
        <name>ATP</name>
        <dbReference type="ChEBI" id="CHEBI:30616"/>
        <note>ligand shared between two neighboring subunits</note>
    </ligand>
</feature>
<dbReference type="GO" id="GO:0006556">
    <property type="term" value="P:S-adenosylmethionine biosynthetic process"/>
    <property type="evidence" value="ECO:0007669"/>
    <property type="project" value="UniProtKB-UniRule"/>
</dbReference>
<evidence type="ECO:0000313" key="16">
    <source>
        <dbReference type="EMBL" id="MCW1075686.1"/>
    </source>
</evidence>
<sequence>MSERKLFTSESVSEGHPDKIADQISDAILDAILEQDPEAHVAAETAVYTGSVHVFGEISTNAYVDINRIVRDTIAEIGYTKAEYGFSAETVGVHPSLVEQSPDIAQGVNEALEIRGNAEQDPLDLIGAGDQGLMFGFAVDETPELMPLPISLSHKLVRRLAELRKSGEISYLRPDAKSQVTVEYDANDKPIRVDTVVISTQHDPEVSNEQIHQDVIEKVIKEVVPAEYLDEKSKFFINPTGRFVIGGPQGDSGLTGRKIIVDTYGGYARHGGGAFSGKDATKVDRSASYAARYIAKNIVAAGLAKKTEVQLAYAIGVAHPVSVRIDTFGTGTVSESKIQEAVRQIFDLRPAGIIQMLDLKRPIYRQTAAYGHMGRTDIDLPWEKLDKVDALKAVVAK</sequence>
<dbReference type="NCBIfam" id="TIGR01034">
    <property type="entry name" value="metK"/>
    <property type="match status" value="1"/>
</dbReference>
<evidence type="ECO:0000313" key="17">
    <source>
        <dbReference type="Proteomes" id="UP001208682"/>
    </source>
</evidence>
<keyword evidence="9 10" id="KW-0630">Potassium</keyword>
<evidence type="ECO:0000256" key="12">
    <source>
        <dbReference type="RuleBase" id="RU004462"/>
    </source>
</evidence>
<dbReference type="AlphaFoldDB" id="A0ABD4U3N3"/>
<evidence type="ECO:0000256" key="5">
    <source>
        <dbReference type="ARBA" id="ARBA00022723"/>
    </source>
</evidence>
<feature type="binding site" description="in other chain" evidence="10">
    <location>
        <position position="16"/>
    </location>
    <ligand>
        <name>ATP</name>
        <dbReference type="ChEBI" id="CHEBI:30616"/>
        <note>ligand shared between two neighboring subunits</note>
    </ligand>
</feature>
<dbReference type="GO" id="GO:0005524">
    <property type="term" value="F:ATP binding"/>
    <property type="evidence" value="ECO:0007669"/>
    <property type="project" value="UniProtKB-UniRule"/>
</dbReference>
<feature type="binding site" evidence="10">
    <location>
        <position position="278"/>
    </location>
    <ligand>
        <name>ATP</name>
        <dbReference type="ChEBI" id="CHEBI:30616"/>
        <note>ligand shared between two neighboring subunits</note>
    </ligand>
</feature>
<dbReference type="Gene3D" id="3.30.300.10">
    <property type="match status" value="3"/>
</dbReference>
<dbReference type="InterPro" id="IPR002133">
    <property type="entry name" value="S-AdoMet_synthetase"/>
</dbReference>
<dbReference type="PROSITE" id="PS00377">
    <property type="entry name" value="ADOMET_SYNTHASE_2"/>
    <property type="match status" value="1"/>
</dbReference>
<evidence type="ECO:0000259" key="14">
    <source>
        <dbReference type="Pfam" id="PF02772"/>
    </source>
</evidence>
<dbReference type="GO" id="GO:0005737">
    <property type="term" value="C:cytoplasm"/>
    <property type="evidence" value="ECO:0007669"/>
    <property type="project" value="UniProtKB-SubCell"/>
</dbReference>
<feature type="binding site" evidence="10">
    <location>
        <position position="44"/>
    </location>
    <ligand>
        <name>K(+)</name>
        <dbReference type="ChEBI" id="CHEBI:29103"/>
    </ligand>
</feature>
<name>A0ABD4U3N3_STRAP</name>
<dbReference type="Pfam" id="PF02772">
    <property type="entry name" value="S-AdoMet_synt_M"/>
    <property type="match status" value="1"/>
</dbReference>
<keyword evidence="10" id="KW-0963">Cytoplasm</keyword>
<keyword evidence="6 10" id="KW-0547">Nucleotide-binding</keyword>
<evidence type="ECO:0000256" key="8">
    <source>
        <dbReference type="ARBA" id="ARBA00022842"/>
    </source>
</evidence>
<dbReference type="PIRSF" id="PIRSF000497">
    <property type="entry name" value="MAT"/>
    <property type="match status" value="1"/>
</dbReference>
<feature type="domain" description="S-adenosylmethionine synthetase N-terminal" evidence="13">
    <location>
        <begin position="5"/>
        <end position="102"/>
    </location>
</feature>
<dbReference type="GO" id="GO:0006730">
    <property type="term" value="P:one-carbon metabolic process"/>
    <property type="evidence" value="ECO:0007669"/>
    <property type="project" value="UniProtKB-KW"/>
</dbReference>
<evidence type="ECO:0000256" key="3">
    <source>
        <dbReference type="ARBA" id="ARBA00022563"/>
    </source>
</evidence>
<keyword evidence="5 10" id="KW-0479">Metal-binding</keyword>
<accession>A0ABD4U3N3</accession>
<comment type="cofactor">
    <cofactor evidence="10">
        <name>K(+)</name>
        <dbReference type="ChEBI" id="CHEBI:29103"/>
    </cofactor>
    <text evidence="10">Binds 1 potassium ion per subunit.</text>
</comment>
<dbReference type="InterPro" id="IPR022629">
    <property type="entry name" value="S-AdoMet_synt_central"/>
</dbReference>
<evidence type="ECO:0000256" key="11">
    <source>
        <dbReference type="RuleBase" id="RU000542"/>
    </source>
</evidence>
<evidence type="ECO:0000256" key="7">
    <source>
        <dbReference type="ARBA" id="ARBA00022840"/>
    </source>
</evidence>
<dbReference type="PROSITE" id="PS00376">
    <property type="entry name" value="ADOMET_SYNTHASE_1"/>
    <property type="match status" value="1"/>
</dbReference>
<dbReference type="FunFam" id="3.30.300.10:FF:000003">
    <property type="entry name" value="S-adenosylmethionine synthase"/>
    <property type="match status" value="1"/>
</dbReference>
<feature type="binding site" evidence="10">
    <location>
        <position position="251"/>
    </location>
    <ligand>
        <name>L-methionine</name>
        <dbReference type="ChEBI" id="CHEBI:57844"/>
        <note>ligand shared between two neighboring subunits</note>
    </ligand>
</feature>
<dbReference type="GO" id="GO:0000287">
    <property type="term" value="F:magnesium ion binding"/>
    <property type="evidence" value="ECO:0007669"/>
    <property type="project" value="UniProtKB-UniRule"/>
</dbReference>
<comment type="caution">
    <text evidence="16">The sequence shown here is derived from an EMBL/GenBank/DDBJ whole genome shotgun (WGS) entry which is preliminary data.</text>
</comment>
<gene>
    <name evidence="10 16" type="primary">metK</name>
    <name evidence="16" type="ORF">OJ589_00630</name>
</gene>
<dbReference type="RefSeq" id="WP_022525427.1">
    <property type="nucleotide sequence ID" value="NZ_CP007573.1"/>
</dbReference>
<feature type="binding site" evidence="10">
    <location>
        <position position="251"/>
    </location>
    <ligand>
        <name>ATP</name>
        <dbReference type="ChEBI" id="CHEBI:30616"/>
        <note>ligand shared between two neighboring subunits</note>
    </ligand>
</feature>
<dbReference type="Pfam" id="PF00438">
    <property type="entry name" value="S-AdoMet_synt_N"/>
    <property type="match status" value="1"/>
</dbReference>
<feature type="binding site" evidence="10">
    <location>
        <position position="274"/>
    </location>
    <ligand>
        <name>ATP</name>
        <dbReference type="ChEBI" id="CHEBI:30616"/>
        <note>ligand shared between two neighboring subunits</note>
    </ligand>
</feature>
<dbReference type="CDD" id="cd18079">
    <property type="entry name" value="S-AdoMet_synt"/>
    <property type="match status" value="1"/>
</dbReference>
<dbReference type="SUPFAM" id="SSF55973">
    <property type="entry name" value="S-adenosylmethionine synthetase"/>
    <property type="match status" value="3"/>
</dbReference>
<dbReference type="KEGG" id="sans:DK43_05880"/>
<dbReference type="EC" id="2.5.1.6" evidence="10"/>
<evidence type="ECO:0000259" key="15">
    <source>
        <dbReference type="Pfam" id="PF02773"/>
    </source>
</evidence>
<dbReference type="InterPro" id="IPR022636">
    <property type="entry name" value="S-AdoMet_synthetase_sfam"/>
</dbReference>
<evidence type="ECO:0000256" key="9">
    <source>
        <dbReference type="ARBA" id="ARBA00022958"/>
    </source>
</evidence>
<feature type="binding site" description="in other chain" evidence="10">
    <location>
        <begin position="242"/>
        <end position="243"/>
    </location>
    <ligand>
        <name>ATP</name>
        <dbReference type="ChEBI" id="CHEBI:30616"/>
        <note>ligand shared between two neighboring subunits</note>
    </ligand>
</feature>
<keyword evidence="8 10" id="KW-0460">Magnesium</keyword>
<comment type="catalytic activity">
    <reaction evidence="10">
        <text>L-methionine + ATP + H2O = S-adenosyl-L-methionine + phosphate + diphosphate</text>
        <dbReference type="Rhea" id="RHEA:21080"/>
        <dbReference type="ChEBI" id="CHEBI:15377"/>
        <dbReference type="ChEBI" id="CHEBI:30616"/>
        <dbReference type="ChEBI" id="CHEBI:33019"/>
        <dbReference type="ChEBI" id="CHEBI:43474"/>
        <dbReference type="ChEBI" id="CHEBI:57844"/>
        <dbReference type="ChEBI" id="CHEBI:59789"/>
        <dbReference type="EC" id="2.5.1.6"/>
    </reaction>
</comment>
<evidence type="ECO:0000256" key="6">
    <source>
        <dbReference type="ARBA" id="ARBA00022741"/>
    </source>
</evidence>
<feature type="binding site" description="in other chain" evidence="10">
    <location>
        <begin position="175"/>
        <end position="177"/>
    </location>
    <ligand>
        <name>ATP</name>
        <dbReference type="ChEBI" id="CHEBI:30616"/>
        <note>ligand shared between two neighboring subunits</note>
    </ligand>
</feature>
<dbReference type="EMBL" id="JAPAIP010000001">
    <property type="protein sequence ID" value="MCW1075686.1"/>
    <property type="molecule type" value="Genomic_DNA"/>
</dbReference>
<dbReference type="GO" id="GO:0004478">
    <property type="term" value="F:methionine adenosyltransferase activity"/>
    <property type="evidence" value="ECO:0007669"/>
    <property type="project" value="UniProtKB-UniRule"/>
</dbReference>
<comment type="subunit">
    <text evidence="10">Homotetramer; dimer of dimers.</text>
</comment>